<dbReference type="EMBL" id="PHQP01000040">
    <property type="protein sequence ID" value="RAV33875.1"/>
    <property type="molecule type" value="Genomic_DNA"/>
</dbReference>
<feature type="compositionally biased region" description="Polar residues" evidence="1">
    <location>
        <begin position="197"/>
        <end position="206"/>
    </location>
</feature>
<feature type="compositionally biased region" description="Polar residues" evidence="1">
    <location>
        <begin position="68"/>
        <end position="85"/>
    </location>
</feature>
<keyword evidence="2" id="KW-1133">Transmembrane helix</keyword>
<dbReference type="AlphaFoldDB" id="A0A364VB48"/>
<protein>
    <submittedName>
        <fullName evidence="3">Uncharacterized protein</fullName>
    </submittedName>
</protein>
<organism evidence="3 4">
    <name type="scientific">Corynebacterium heidelbergense</name>
    <dbReference type="NCBI Taxonomy" id="2055947"/>
    <lineage>
        <taxon>Bacteria</taxon>
        <taxon>Bacillati</taxon>
        <taxon>Actinomycetota</taxon>
        <taxon>Actinomycetes</taxon>
        <taxon>Mycobacteriales</taxon>
        <taxon>Corynebacteriaceae</taxon>
        <taxon>Corynebacterium</taxon>
    </lineage>
</organism>
<keyword evidence="2" id="KW-0812">Transmembrane</keyword>
<dbReference type="Proteomes" id="UP000251047">
    <property type="component" value="Unassembled WGS sequence"/>
</dbReference>
<evidence type="ECO:0000256" key="1">
    <source>
        <dbReference type="SAM" id="MobiDB-lite"/>
    </source>
</evidence>
<evidence type="ECO:0000256" key="2">
    <source>
        <dbReference type="SAM" id="Phobius"/>
    </source>
</evidence>
<accession>A0A364VB48</accession>
<gene>
    <name evidence="3" type="ORF">CWC39_06125</name>
</gene>
<feature type="region of interest" description="Disordered" evidence="1">
    <location>
        <begin position="144"/>
        <end position="323"/>
    </location>
</feature>
<reference evidence="3 4" key="1">
    <citation type="journal article" date="2018" name="Syst. Appl. Microbiol.">
        <title>Corynebacterium heidelbergense sp. nov., isolated from the preen glands of Egyptian geese (Alopochen aegyptiacus).</title>
        <authorList>
            <person name="Braun M.S."/>
            <person name="Wang E."/>
            <person name="Zimmermann S."/>
            <person name="Wink M."/>
        </authorList>
    </citation>
    <scope>NUCLEOTIDE SEQUENCE [LARGE SCALE GENOMIC DNA]</scope>
    <source>
        <strain evidence="3 4">DSM 104638</strain>
    </source>
</reference>
<evidence type="ECO:0000313" key="3">
    <source>
        <dbReference type="EMBL" id="RAV33875.1"/>
    </source>
</evidence>
<feature type="region of interest" description="Disordered" evidence="1">
    <location>
        <begin position="68"/>
        <end position="93"/>
    </location>
</feature>
<sequence length="346" mass="33534">MTPTSGLPGRPNVADVAADDRALDAIGRGERNDSDAVLALLSTARADSEANIPAPPLVADLLGATTSAPASSISEGSAEPNSGSAAPTPLKRHRLIRRSASAAAAGGASLTAIFIAGGVAAALAVGGLGVAAYNAGELPFKPKQSETGAAPGSSATSTSGTQAGGSTERPAGGVATEQSGDNGAADQRRAEEPSPNGPSKNAQSPQDPKADRQHVDLNGLLGYIDGALRTPSDQPTASPSPSTGTATGDSTGATTPAEGGTTAPSTGVPRDNDGDAPTITIPTGTEHREPQPTKAPTVSPSASPTATAQTVQSQSAIPGISNTGTAAVAAQAAVAHPSADTAALGS</sequence>
<dbReference type="RefSeq" id="WP_112769626.1">
    <property type="nucleotide sequence ID" value="NZ_CP063191.1"/>
</dbReference>
<keyword evidence="2" id="KW-0472">Membrane</keyword>
<feature type="compositionally biased region" description="Low complexity" evidence="1">
    <location>
        <begin position="235"/>
        <end position="267"/>
    </location>
</feature>
<comment type="caution">
    <text evidence="3">The sequence shown here is derived from an EMBL/GenBank/DDBJ whole genome shotgun (WGS) entry which is preliminary data.</text>
</comment>
<feature type="transmembrane region" description="Helical" evidence="2">
    <location>
        <begin position="100"/>
        <end position="133"/>
    </location>
</feature>
<name>A0A364VB48_9CORY</name>
<evidence type="ECO:0000313" key="4">
    <source>
        <dbReference type="Proteomes" id="UP000251047"/>
    </source>
</evidence>
<proteinExistence type="predicted"/>
<feature type="compositionally biased region" description="Polar residues" evidence="1">
    <location>
        <begin position="294"/>
        <end position="323"/>
    </location>
</feature>
<feature type="compositionally biased region" description="Low complexity" evidence="1">
    <location>
        <begin position="147"/>
        <end position="167"/>
    </location>
</feature>